<evidence type="ECO:0000256" key="2">
    <source>
        <dbReference type="ARBA" id="ARBA00019112"/>
    </source>
</evidence>
<dbReference type="Gene3D" id="3.30.420.40">
    <property type="match status" value="3"/>
</dbReference>
<proteinExistence type="inferred from homology"/>
<sequence length="550" mass="60464">MSSAPPAAIYGGDEVSALVIDSGSWSTRAGYAGEDSPKLVFSSYYGYKEEEVSEEISTEPSNGDDKKSSEKQGSSNTTPEVDHEGDTKMENGDDNVEAVATPAVSSESTNPETTNGNRAKSPNVKTAKVTKKHYYIGDNSLHIPRDGAEIKNPMSKDGIVEDWDAMEQLWDYILDKQLMVETAEHPLLLTEQTWNTTANRQKAMELAFEKYNFPAFYMIKSPVASLFAAGKGSGLVVDIGHNVTSVTPIVDGLPLYKSSRRSRFAGVYLSNQVRNLVEKKEGITLNPRYTIAKKYAVPMGAAARFDRRKLDISITESYHTLQQNRIIDEFKETLLQVSDTPFTKEMGDTAVRRPFEFPDGSSREYGAERFEVAEALFNPKKYALPDQPTEDEPAIVYEPKIIQEGVASEAAAAANSTKDGGAAEPIPSYMYADTRPIPAFSNTLGLSQLIVDSINACDVDIRANLANNIVITGGTSQVQGLTDRINSDLSLAMAGVKIRLYAPGNYVERNYSSWVGSSIISSLGTFHQLWISKKEYDEVGPAKLLERRFK</sequence>
<gene>
    <name evidence="6" type="ORF">BN980_GECA05s07193g</name>
</gene>
<dbReference type="Proteomes" id="UP000242525">
    <property type="component" value="Unassembled WGS sequence"/>
</dbReference>
<comment type="catalytic activity">
    <reaction evidence="3">
        <text>ATP + H2O = ADP + phosphate + H(+)</text>
        <dbReference type="Rhea" id="RHEA:13065"/>
        <dbReference type="ChEBI" id="CHEBI:15377"/>
        <dbReference type="ChEBI" id="CHEBI:15378"/>
        <dbReference type="ChEBI" id="CHEBI:30616"/>
        <dbReference type="ChEBI" id="CHEBI:43474"/>
        <dbReference type="ChEBI" id="CHEBI:456216"/>
    </reaction>
</comment>
<dbReference type="STRING" id="1173061.A0A0J9X965"/>
<evidence type="ECO:0000256" key="4">
    <source>
        <dbReference type="RuleBase" id="RU000487"/>
    </source>
</evidence>
<dbReference type="PROSITE" id="PS00432">
    <property type="entry name" value="ACTINS_2"/>
    <property type="match status" value="1"/>
</dbReference>
<dbReference type="InterPro" id="IPR043129">
    <property type="entry name" value="ATPase_NBD"/>
</dbReference>
<feature type="compositionally biased region" description="Basic and acidic residues" evidence="5">
    <location>
        <begin position="80"/>
        <end position="91"/>
    </location>
</feature>
<feature type="region of interest" description="Disordered" evidence="5">
    <location>
        <begin position="49"/>
        <end position="125"/>
    </location>
</feature>
<comment type="similarity">
    <text evidence="4">Belongs to the actin family.</text>
</comment>
<evidence type="ECO:0000256" key="3">
    <source>
        <dbReference type="ARBA" id="ARBA00049360"/>
    </source>
</evidence>
<feature type="compositionally biased region" description="Polar residues" evidence="5">
    <location>
        <begin position="103"/>
        <end position="124"/>
    </location>
</feature>
<dbReference type="InterPro" id="IPR004000">
    <property type="entry name" value="Actin"/>
</dbReference>
<evidence type="ECO:0000256" key="1">
    <source>
        <dbReference type="ARBA" id="ARBA00003520"/>
    </source>
</evidence>
<protein>
    <recommendedName>
        <fullName evidence="2">Actin</fullName>
    </recommendedName>
</protein>
<name>A0A0J9X965_GEOCN</name>
<dbReference type="InterPro" id="IPR020902">
    <property type="entry name" value="Actin/actin-like_CS"/>
</dbReference>
<dbReference type="SMART" id="SM00268">
    <property type="entry name" value="ACTIN"/>
    <property type="match status" value="1"/>
</dbReference>
<dbReference type="InterPro" id="IPR004001">
    <property type="entry name" value="Actin_CS"/>
</dbReference>
<dbReference type="SUPFAM" id="SSF53067">
    <property type="entry name" value="Actin-like ATPase domain"/>
    <property type="match status" value="2"/>
</dbReference>
<comment type="caution">
    <text evidence="6">The sequence shown here is derived from an EMBL/GenBank/DDBJ whole genome shotgun (WGS) entry which is preliminary data.</text>
</comment>
<accession>A0A0J9X965</accession>
<dbReference type="OrthoDB" id="5132116at2759"/>
<reference evidence="6" key="1">
    <citation type="submission" date="2014-03" db="EMBL/GenBank/DDBJ databases">
        <authorList>
            <person name="Casaregola S."/>
        </authorList>
    </citation>
    <scope>NUCLEOTIDE SEQUENCE [LARGE SCALE GENOMIC DNA]</scope>
    <source>
        <strain evidence="6">CLIB 918</strain>
    </source>
</reference>
<keyword evidence="7" id="KW-1185">Reference proteome</keyword>
<dbReference type="AlphaFoldDB" id="A0A0J9X965"/>
<evidence type="ECO:0000313" key="6">
    <source>
        <dbReference type="EMBL" id="CDO53789.1"/>
    </source>
</evidence>
<comment type="function">
    <text evidence="1">Actins are highly conserved proteins that are involved in various types of cell motility and are ubiquitously expressed in all eukaryotic cells.</text>
</comment>
<dbReference type="CDD" id="cd13395">
    <property type="entry name" value="ASKHA_NBD_Arp4_ACTL6-like"/>
    <property type="match status" value="1"/>
</dbReference>
<dbReference type="Gene3D" id="3.90.640.10">
    <property type="entry name" value="Actin, Chain A, domain 4"/>
    <property type="match status" value="1"/>
</dbReference>
<dbReference type="Pfam" id="PF00022">
    <property type="entry name" value="Actin"/>
    <property type="match status" value="1"/>
</dbReference>
<evidence type="ECO:0000256" key="5">
    <source>
        <dbReference type="SAM" id="MobiDB-lite"/>
    </source>
</evidence>
<dbReference type="PANTHER" id="PTHR11937">
    <property type="entry name" value="ACTIN"/>
    <property type="match status" value="1"/>
</dbReference>
<evidence type="ECO:0000313" key="7">
    <source>
        <dbReference type="Proteomes" id="UP000242525"/>
    </source>
</evidence>
<dbReference type="EMBL" id="CCBN010000005">
    <property type="protein sequence ID" value="CDO53789.1"/>
    <property type="molecule type" value="Genomic_DNA"/>
</dbReference>
<organism evidence="6 7">
    <name type="scientific">Geotrichum candidum</name>
    <name type="common">Oospora lactis</name>
    <name type="synonym">Dipodascus geotrichum</name>
    <dbReference type="NCBI Taxonomy" id="1173061"/>
    <lineage>
        <taxon>Eukaryota</taxon>
        <taxon>Fungi</taxon>
        <taxon>Dikarya</taxon>
        <taxon>Ascomycota</taxon>
        <taxon>Saccharomycotina</taxon>
        <taxon>Dipodascomycetes</taxon>
        <taxon>Dipodascales</taxon>
        <taxon>Dipodascaceae</taxon>
        <taxon>Geotrichum</taxon>
    </lineage>
</organism>
<dbReference type="PROSITE" id="PS01132">
    <property type="entry name" value="ACTINS_ACT_LIKE"/>
    <property type="match status" value="1"/>
</dbReference>